<evidence type="ECO:0000256" key="2">
    <source>
        <dbReference type="SAM" id="Phobius"/>
    </source>
</evidence>
<feature type="transmembrane region" description="Helical" evidence="2">
    <location>
        <begin position="51"/>
        <end position="67"/>
    </location>
</feature>
<evidence type="ECO:0000313" key="3">
    <source>
        <dbReference type="EMBL" id="KAA5603089.1"/>
    </source>
</evidence>
<sequence>MQEEMHTERLVKIQAAVHGPLPFAAALVAVLALLAVYMLIAWLIYALAVHAWPIFIALVLLAAWWISRRAGADQPPRHAAPASAFEREGQAPDLGRQIDAEAVETAPHPDGGPDGRNGPPTAG</sequence>
<name>A0A5M6I5L0_9HYPH</name>
<keyword evidence="2" id="KW-0812">Transmembrane</keyword>
<dbReference type="EMBL" id="VWPL01000003">
    <property type="protein sequence ID" value="KAA5603089.1"/>
    <property type="molecule type" value="Genomic_DNA"/>
</dbReference>
<dbReference type="Proteomes" id="UP000323886">
    <property type="component" value="Unassembled WGS sequence"/>
</dbReference>
<accession>A0A5M6I5L0</accession>
<comment type="caution">
    <text evidence="3">The sequence shown here is derived from an EMBL/GenBank/DDBJ whole genome shotgun (WGS) entry which is preliminary data.</text>
</comment>
<proteinExistence type="predicted"/>
<feature type="region of interest" description="Disordered" evidence="1">
    <location>
        <begin position="96"/>
        <end position="123"/>
    </location>
</feature>
<dbReference type="OrthoDB" id="9915069at2"/>
<keyword evidence="2" id="KW-1133">Transmembrane helix</keyword>
<dbReference type="AlphaFoldDB" id="A0A5M6I5L0"/>
<keyword evidence="2" id="KW-0472">Membrane</keyword>
<gene>
    <name evidence="3" type="ORF">F1193_02350</name>
</gene>
<organism evidence="3 4">
    <name type="scientific">Blastochloris sulfoviridis</name>
    <dbReference type="NCBI Taxonomy" id="50712"/>
    <lineage>
        <taxon>Bacteria</taxon>
        <taxon>Pseudomonadati</taxon>
        <taxon>Pseudomonadota</taxon>
        <taxon>Alphaproteobacteria</taxon>
        <taxon>Hyphomicrobiales</taxon>
        <taxon>Blastochloridaceae</taxon>
        <taxon>Blastochloris</taxon>
    </lineage>
</organism>
<dbReference type="RefSeq" id="WP_150096071.1">
    <property type="nucleotide sequence ID" value="NZ_VWPL01000003.1"/>
</dbReference>
<evidence type="ECO:0000256" key="1">
    <source>
        <dbReference type="SAM" id="MobiDB-lite"/>
    </source>
</evidence>
<evidence type="ECO:0000313" key="4">
    <source>
        <dbReference type="Proteomes" id="UP000323886"/>
    </source>
</evidence>
<keyword evidence="4" id="KW-1185">Reference proteome</keyword>
<feature type="transmembrane region" description="Helical" evidence="2">
    <location>
        <begin position="21"/>
        <end position="45"/>
    </location>
</feature>
<reference evidence="3 4" key="1">
    <citation type="submission" date="2019-09" db="EMBL/GenBank/DDBJ databases">
        <title>Draft Whole-Genome sequence of Blastochloris sulfoviridis DSM 729.</title>
        <authorList>
            <person name="Meyer T.E."/>
            <person name="Kyndt J.A."/>
        </authorList>
    </citation>
    <scope>NUCLEOTIDE SEQUENCE [LARGE SCALE GENOMIC DNA]</scope>
    <source>
        <strain evidence="3 4">DSM 729</strain>
    </source>
</reference>
<protein>
    <submittedName>
        <fullName evidence="3">Uncharacterized protein</fullName>
    </submittedName>
</protein>